<evidence type="ECO:0000256" key="5">
    <source>
        <dbReference type="ARBA" id="ARBA00022692"/>
    </source>
</evidence>
<sequence>MADKDDGGGAAGAAGDDGGEQGTVARLSRAVTLVNDFLATVCMNLAGIGLVILTVIFGWLVFGRYVLNSTPTWVEQISLLLVVFIAFLGASAGIQEKTHLNVDVMTMRMPRRIKAFLHAVVYLTLAGFGIFLAVYGFKLVQFKWGSLIPLIGWSEGIRVLPLFFGGVLITLFSLGHLLAMSRSGWDKITGIEPDELGD</sequence>
<feature type="transmembrane region" description="Helical" evidence="9">
    <location>
        <begin position="73"/>
        <end position="94"/>
    </location>
</feature>
<evidence type="ECO:0000256" key="10">
    <source>
        <dbReference type="SAM" id="MobiDB-lite"/>
    </source>
</evidence>
<evidence type="ECO:0000259" key="11">
    <source>
        <dbReference type="Pfam" id="PF04290"/>
    </source>
</evidence>
<accession>A0A437QVA9</accession>
<dbReference type="InterPro" id="IPR055348">
    <property type="entry name" value="DctQ"/>
</dbReference>
<dbReference type="RefSeq" id="WP_127763789.1">
    <property type="nucleotide sequence ID" value="NZ_SADE01000001.1"/>
</dbReference>
<comment type="function">
    <text evidence="9">Part of the tripartite ATP-independent periplasmic (TRAP) transport system.</text>
</comment>
<evidence type="ECO:0000256" key="1">
    <source>
        <dbReference type="ARBA" id="ARBA00004429"/>
    </source>
</evidence>
<keyword evidence="7 9" id="KW-0472">Membrane</keyword>
<evidence type="ECO:0000256" key="2">
    <source>
        <dbReference type="ARBA" id="ARBA00022448"/>
    </source>
</evidence>
<feature type="transmembrane region" description="Helical" evidence="9">
    <location>
        <begin position="115"/>
        <end position="137"/>
    </location>
</feature>
<comment type="subcellular location">
    <subcellularLocation>
        <location evidence="1 9">Cell inner membrane</location>
        <topology evidence="1 9">Multi-pass membrane protein</topology>
    </subcellularLocation>
</comment>
<dbReference type="Proteomes" id="UP000287447">
    <property type="component" value="Unassembled WGS sequence"/>
</dbReference>
<dbReference type="GO" id="GO:0015740">
    <property type="term" value="P:C4-dicarboxylate transport"/>
    <property type="evidence" value="ECO:0007669"/>
    <property type="project" value="TreeGrafter"/>
</dbReference>
<evidence type="ECO:0000256" key="7">
    <source>
        <dbReference type="ARBA" id="ARBA00023136"/>
    </source>
</evidence>
<feature type="region of interest" description="Disordered" evidence="10">
    <location>
        <begin position="1"/>
        <end position="20"/>
    </location>
</feature>
<evidence type="ECO:0000313" key="12">
    <source>
        <dbReference type="EMBL" id="RVU38418.1"/>
    </source>
</evidence>
<evidence type="ECO:0000256" key="3">
    <source>
        <dbReference type="ARBA" id="ARBA00022475"/>
    </source>
</evidence>
<dbReference type="GO" id="GO:0005886">
    <property type="term" value="C:plasma membrane"/>
    <property type="evidence" value="ECO:0007669"/>
    <property type="project" value="UniProtKB-SubCell"/>
</dbReference>
<evidence type="ECO:0000313" key="13">
    <source>
        <dbReference type="Proteomes" id="UP000287447"/>
    </source>
</evidence>
<keyword evidence="3" id="KW-1003">Cell membrane</keyword>
<dbReference type="PANTHER" id="PTHR35011:SF11">
    <property type="entry name" value="TRAP TRANSPORTER SMALL PERMEASE PROTEIN"/>
    <property type="match status" value="1"/>
</dbReference>
<keyword evidence="13" id="KW-1185">Reference proteome</keyword>
<organism evidence="12 13">
    <name type="scientific">Hwanghaeella grinnelliae</name>
    <dbReference type="NCBI Taxonomy" id="2500179"/>
    <lineage>
        <taxon>Bacteria</taxon>
        <taxon>Pseudomonadati</taxon>
        <taxon>Pseudomonadota</taxon>
        <taxon>Alphaproteobacteria</taxon>
        <taxon>Rhodospirillales</taxon>
        <taxon>Rhodospirillaceae</taxon>
        <taxon>Hwanghaeella</taxon>
    </lineage>
</organism>
<reference evidence="13" key="1">
    <citation type="submission" date="2019-01" db="EMBL/GenBank/DDBJ databases">
        <title>Gri0909 isolated from a small marine red alga.</title>
        <authorList>
            <person name="Kim J."/>
            <person name="Jeong S.E."/>
            <person name="Jeon C.O."/>
        </authorList>
    </citation>
    <scope>NUCLEOTIDE SEQUENCE [LARGE SCALE GENOMIC DNA]</scope>
    <source>
        <strain evidence="13">Gri0909</strain>
    </source>
</reference>
<dbReference type="AlphaFoldDB" id="A0A437QVA9"/>
<dbReference type="PANTHER" id="PTHR35011">
    <property type="entry name" value="2,3-DIKETO-L-GULONATE TRAP TRANSPORTER SMALL PERMEASE PROTEIN YIAM"/>
    <property type="match status" value="1"/>
</dbReference>
<name>A0A437QVA9_9PROT</name>
<keyword evidence="5 9" id="KW-0812">Transmembrane</keyword>
<comment type="subunit">
    <text evidence="9">The complex comprises the extracytoplasmic solute receptor protein and the two transmembrane proteins.</text>
</comment>
<dbReference type="GO" id="GO:0022857">
    <property type="term" value="F:transmembrane transporter activity"/>
    <property type="evidence" value="ECO:0007669"/>
    <property type="project" value="UniProtKB-UniRule"/>
</dbReference>
<dbReference type="OrthoDB" id="4964541at2"/>
<feature type="transmembrane region" description="Helical" evidence="9">
    <location>
        <begin position="157"/>
        <end position="179"/>
    </location>
</feature>
<keyword evidence="4 9" id="KW-0997">Cell inner membrane</keyword>
<evidence type="ECO:0000256" key="6">
    <source>
        <dbReference type="ARBA" id="ARBA00022989"/>
    </source>
</evidence>
<comment type="caution">
    <text evidence="12">The sequence shown here is derived from an EMBL/GenBank/DDBJ whole genome shotgun (WGS) entry which is preliminary data.</text>
</comment>
<gene>
    <name evidence="12" type="ORF">EOI86_03790</name>
</gene>
<evidence type="ECO:0000256" key="8">
    <source>
        <dbReference type="ARBA" id="ARBA00038436"/>
    </source>
</evidence>
<feature type="transmembrane region" description="Helical" evidence="9">
    <location>
        <begin position="37"/>
        <end position="61"/>
    </location>
</feature>
<evidence type="ECO:0000256" key="9">
    <source>
        <dbReference type="RuleBase" id="RU369079"/>
    </source>
</evidence>
<evidence type="ECO:0000256" key="4">
    <source>
        <dbReference type="ARBA" id="ARBA00022519"/>
    </source>
</evidence>
<dbReference type="EMBL" id="SADE01000001">
    <property type="protein sequence ID" value="RVU38418.1"/>
    <property type="molecule type" value="Genomic_DNA"/>
</dbReference>
<keyword evidence="2 9" id="KW-0813">Transport</keyword>
<dbReference type="InterPro" id="IPR007387">
    <property type="entry name" value="TRAP_DctQ"/>
</dbReference>
<proteinExistence type="inferred from homology"/>
<dbReference type="Pfam" id="PF04290">
    <property type="entry name" value="DctQ"/>
    <property type="match status" value="1"/>
</dbReference>
<keyword evidence="6 9" id="KW-1133">Transmembrane helix</keyword>
<feature type="domain" description="Tripartite ATP-independent periplasmic transporters DctQ component" evidence="11">
    <location>
        <begin position="54"/>
        <end position="179"/>
    </location>
</feature>
<comment type="similarity">
    <text evidence="8 9">Belongs to the TRAP transporter small permease family.</text>
</comment>
<protein>
    <recommendedName>
        <fullName evidence="9">TRAP transporter small permease protein</fullName>
    </recommendedName>
</protein>